<evidence type="ECO:0000313" key="2">
    <source>
        <dbReference type="EMBL" id="KAG7432979.1"/>
    </source>
</evidence>
<name>A0A8J5U9X4_FUSOX</name>
<feature type="compositionally biased region" description="Low complexity" evidence="1">
    <location>
        <begin position="157"/>
        <end position="173"/>
    </location>
</feature>
<organism evidence="2 3">
    <name type="scientific">Fusarium oxysporum f. sp. raphani</name>
    <dbReference type="NCBI Taxonomy" id="96318"/>
    <lineage>
        <taxon>Eukaryota</taxon>
        <taxon>Fungi</taxon>
        <taxon>Dikarya</taxon>
        <taxon>Ascomycota</taxon>
        <taxon>Pezizomycotina</taxon>
        <taxon>Sordariomycetes</taxon>
        <taxon>Hypocreomycetidae</taxon>
        <taxon>Hypocreales</taxon>
        <taxon>Nectriaceae</taxon>
        <taxon>Fusarium</taxon>
        <taxon>Fusarium oxysporum species complex</taxon>
    </lineage>
</organism>
<accession>A0A8J5U9X4</accession>
<feature type="region of interest" description="Disordered" evidence="1">
    <location>
        <begin position="127"/>
        <end position="185"/>
    </location>
</feature>
<dbReference type="EMBL" id="JAELUR010000004">
    <property type="protein sequence ID" value="KAG7432979.1"/>
    <property type="molecule type" value="Genomic_DNA"/>
</dbReference>
<gene>
    <name evidence="2" type="ORF">Forpi1262_v006895</name>
</gene>
<dbReference type="AlphaFoldDB" id="A0A8J5U9X4"/>
<reference evidence="2" key="1">
    <citation type="submission" date="2021-04" db="EMBL/GenBank/DDBJ databases">
        <title>First draft genome resource for Brassicaceae pathogens Fusarium oxysporum f. sp. raphani and Fusarium oxysporum f. sp. rapae.</title>
        <authorList>
            <person name="Asai S."/>
        </authorList>
    </citation>
    <scope>NUCLEOTIDE SEQUENCE</scope>
    <source>
        <strain evidence="2">Tf1262</strain>
    </source>
</reference>
<evidence type="ECO:0000313" key="3">
    <source>
        <dbReference type="Proteomes" id="UP000693942"/>
    </source>
</evidence>
<feature type="compositionally biased region" description="Basic and acidic residues" evidence="1">
    <location>
        <begin position="137"/>
        <end position="148"/>
    </location>
</feature>
<evidence type="ECO:0000256" key="1">
    <source>
        <dbReference type="SAM" id="MobiDB-lite"/>
    </source>
</evidence>
<feature type="region of interest" description="Disordered" evidence="1">
    <location>
        <begin position="198"/>
        <end position="222"/>
    </location>
</feature>
<sequence length="598" mass="67049">MASSSVQKSFDHSNVDFLKVGPRRAHMKAFFLHLGLWNEERVKDHREYSEEQTCVMVHTAGYHQVNQVYFEFVVDQIVWYNILKEGNALGQGHDWPWPIDAVPDKTDVTSDGASGCYQTWRIRKMDSINSKRRTEKRSKSEVPTKDQATHGASSSQGAVAAETAEGSSAASKAPEIAPVQQAPNPVVGEQAVRFTFGQPASRPRPEQQAQRPLVGQQAPKPLTDNSVGIAQVAAALADITLGAAAGESAKKGKGKEKAIAEAERSDVKAERLDEKLGCANAIFDDEVVDIGKQRSYINDKKFAEATATAVVNEHSPDDWYQFAVDDDDDEPVIPSNEVIPVRHDFGANNDVKCEGPMAPVPEYLQDMWEGLRLGMYSYGPIIGPFEIALPEWIDFHDLVYGDDGALYALIEDQALIDRDIVITWAMKNGRPISLVVGPKPSHKCDYEDKQLWLRTRATWLKVAEWVVGVYFGRPHRLTDFLRYRQEQELMEVPPLSLDEVMSLLMRRWDLMSQDPAEAALDAQSQREELDVWVPQLHAILSQPWGYASKIAETWVIREGVDVATRRLEAAEYTLAAFRPQDAYRWGRDVHEMIGTYAN</sequence>
<dbReference type="Proteomes" id="UP000693942">
    <property type="component" value="Unassembled WGS sequence"/>
</dbReference>
<proteinExistence type="predicted"/>
<protein>
    <submittedName>
        <fullName evidence="2">Uncharacterized protein</fullName>
    </submittedName>
</protein>
<comment type="caution">
    <text evidence="2">The sequence shown here is derived from an EMBL/GenBank/DDBJ whole genome shotgun (WGS) entry which is preliminary data.</text>
</comment>